<dbReference type="Pfam" id="PF00067">
    <property type="entry name" value="p450"/>
    <property type="match status" value="1"/>
</dbReference>
<keyword evidence="18" id="KW-1185">Reference proteome</keyword>
<keyword evidence="7 14" id="KW-0479">Metal-binding</keyword>
<protein>
    <submittedName>
        <fullName evidence="17">Cytochrome P450 2L1</fullName>
    </submittedName>
</protein>
<dbReference type="Proteomes" id="UP000326759">
    <property type="component" value="Unassembled WGS sequence"/>
</dbReference>
<feature type="chain" id="PRO_5024461753" evidence="16">
    <location>
        <begin position="18"/>
        <end position="463"/>
    </location>
</feature>
<dbReference type="GO" id="GO:0016712">
    <property type="term" value="F:oxidoreductase activity, acting on paired donors, with incorporation or reduction of molecular oxygen, reduced flavin or flavoprotein as one donor, and incorporation of one atom of oxygen"/>
    <property type="evidence" value="ECO:0007669"/>
    <property type="project" value="TreeGrafter"/>
</dbReference>
<evidence type="ECO:0000256" key="2">
    <source>
        <dbReference type="ARBA" id="ARBA00003690"/>
    </source>
</evidence>
<sequence>MILEIFLILVAVYLVSRIFKGKENLPPGPNGIPFFGTFPYASIEEILPVIQKYGKIFMIKTGVVNILYICDFKTAKEALSKLEFADRPTWKTMRIVFSNGTHWLHNRRFLLRHLRDLGMGKSKIEGIMRREIEDLVEDFKKVTKIGPSSLPFSINVAILNIIWQLVASHRYDFDDKQVEQFMSKIREIQDAFITISIPKESKLRRVCREFEDLVQPFIDNHLKTLDPNNPNDLMDDYLIEMKEKKNQDYSHFSIKDLVRVTFDLFVAGNDTSGNMTRWILIYMSRFQEIQEKIQKEIDRVVPRDTLPGLQHRNELAFLDATINEIQRHCSMISMGVFRYTTKDVKLAGYDIPKETAVISVAGISHKDPRYFKDPEAFDPFRFLDENGKFIPTCEGFQPFGIGKRQCLGENFARMELYLITAALLQNFTFAPPDGEGKMSLAPADMANFNFPKEDQKFSIKYRN</sequence>
<evidence type="ECO:0000256" key="14">
    <source>
        <dbReference type="PIRSR" id="PIRSR602401-1"/>
    </source>
</evidence>
<accession>A0A5N5SKP5</accession>
<evidence type="ECO:0000256" key="11">
    <source>
        <dbReference type="ARBA" id="ARBA00023004"/>
    </source>
</evidence>
<comment type="function">
    <text evidence="2">May be involved in the metabolism of insect hormones and in the breakdown of synthetic insecticides.</text>
</comment>
<evidence type="ECO:0000256" key="10">
    <source>
        <dbReference type="ARBA" id="ARBA00023002"/>
    </source>
</evidence>
<comment type="caution">
    <text evidence="17">The sequence shown here is derived from an EMBL/GenBank/DDBJ whole genome shotgun (WGS) entry which is preliminary data.</text>
</comment>
<dbReference type="PANTHER" id="PTHR24300:SF397">
    <property type="entry name" value="CYTOCHROME P450 2U1"/>
    <property type="match status" value="1"/>
</dbReference>
<dbReference type="PANTHER" id="PTHR24300">
    <property type="entry name" value="CYTOCHROME P450 508A4-RELATED"/>
    <property type="match status" value="1"/>
</dbReference>
<evidence type="ECO:0000313" key="18">
    <source>
        <dbReference type="Proteomes" id="UP000326759"/>
    </source>
</evidence>
<proteinExistence type="inferred from homology"/>
<dbReference type="InterPro" id="IPR001128">
    <property type="entry name" value="Cyt_P450"/>
</dbReference>
<evidence type="ECO:0000256" key="4">
    <source>
        <dbReference type="ARBA" id="ARBA00004406"/>
    </source>
</evidence>
<keyword evidence="11 14" id="KW-0408">Iron</keyword>
<dbReference type="AlphaFoldDB" id="A0A5N5SKP5"/>
<dbReference type="GO" id="GO:0005506">
    <property type="term" value="F:iron ion binding"/>
    <property type="evidence" value="ECO:0007669"/>
    <property type="project" value="InterPro"/>
</dbReference>
<dbReference type="InterPro" id="IPR036396">
    <property type="entry name" value="Cyt_P450_sf"/>
</dbReference>
<dbReference type="InterPro" id="IPR050182">
    <property type="entry name" value="Cytochrome_P450_fam2"/>
</dbReference>
<feature type="binding site" description="axial binding residue" evidence="14">
    <location>
        <position position="406"/>
    </location>
    <ligand>
        <name>heme</name>
        <dbReference type="ChEBI" id="CHEBI:30413"/>
    </ligand>
    <ligandPart>
        <name>Fe</name>
        <dbReference type="ChEBI" id="CHEBI:18248"/>
    </ligandPart>
</feature>
<organism evidence="17 18">
    <name type="scientific">Armadillidium nasatum</name>
    <dbReference type="NCBI Taxonomy" id="96803"/>
    <lineage>
        <taxon>Eukaryota</taxon>
        <taxon>Metazoa</taxon>
        <taxon>Ecdysozoa</taxon>
        <taxon>Arthropoda</taxon>
        <taxon>Crustacea</taxon>
        <taxon>Multicrustacea</taxon>
        <taxon>Malacostraca</taxon>
        <taxon>Eumalacostraca</taxon>
        <taxon>Peracarida</taxon>
        <taxon>Isopoda</taxon>
        <taxon>Oniscidea</taxon>
        <taxon>Crinocheta</taxon>
        <taxon>Armadillidiidae</taxon>
        <taxon>Armadillidium</taxon>
    </lineage>
</organism>
<dbReference type="GO" id="GO:0008395">
    <property type="term" value="F:steroid hydroxylase activity"/>
    <property type="evidence" value="ECO:0007669"/>
    <property type="project" value="TreeGrafter"/>
</dbReference>
<keyword evidence="6 14" id="KW-0349">Heme</keyword>
<evidence type="ECO:0000256" key="16">
    <source>
        <dbReference type="SAM" id="SignalP"/>
    </source>
</evidence>
<keyword evidence="13" id="KW-0472">Membrane</keyword>
<dbReference type="GO" id="GO:0006805">
    <property type="term" value="P:xenobiotic metabolic process"/>
    <property type="evidence" value="ECO:0007669"/>
    <property type="project" value="TreeGrafter"/>
</dbReference>
<dbReference type="PRINTS" id="PR00463">
    <property type="entry name" value="EP450I"/>
</dbReference>
<gene>
    <name evidence="17" type="ORF">Anas_08783</name>
</gene>
<comment type="cofactor">
    <cofactor evidence="1 14">
        <name>heme</name>
        <dbReference type="ChEBI" id="CHEBI:30413"/>
    </cofactor>
</comment>
<feature type="signal peptide" evidence="16">
    <location>
        <begin position="1"/>
        <end position="17"/>
    </location>
</feature>
<evidence type="ECO:0000313" key="17">
    <source>
        <dbReference type="EMBL" id="KAB7494260.1"/>
    </source>
</evidence>
<keyword evidence="12 15" id="KW-0503">Monooxygenase</keyword>
<evidence type="ECO:0000256" key="12">
    <source>
        <dbReference type="ARBA" id="ARBA00023033"/>
    </source>
</evidence>
<dbReference type="GO" id="GO:0005789">
    <property type="term" value="C:endoplasmic reticulum membrane"/>
    <property type="evidence" value="ECO:0007669"/>
    <property type="project" value="UniProtKB-SubCell"/>
</dbReference>
<dbReference type="OrthoDB" id="3934656at2759"/>
<dbReference type="GO" id="GO:0006082">
    <property type="term" value="P:organic acid metabolic process"/>
    <property type="evidence" value="ECO:0007669"/>
    <property type="project" value="TreeGrafter"/>
</dbReference>
<keyword evidence="9" id="KW-0492">Microsome</keyword>
<evidence type="ECO:0000256" key="6">
    <source>
        <dbReference type="ARBA" id="ARBA00022617"/>
    </source>
</evidence>
<evidence type="ECO:0000256" key="9">
    <source>
        <dbReference type="ARBA" id="ARBA00022848"/>
    </source>
</evidence>
<dbReference type="Gene3D" id="1.10.630.10">
    <property type="entry name" value="Cytochrome P450"/>
    <property type="match status" value="1"/>
</dbReference>
<evidence type="ECO:0000256" key="3">
    <source>
        <dbReference type="ARBA" id="ARBA00004174"/>
    </source>
</evidence>
<dbReference type="PROSITE" id="PS00086">
    <property type="entry name" value="CYTOCHROME_P450"/>
    <property type="match status" value="1"/>
</dbReference>
<comment type="similarity">
    <text evidence="5 15">Belongs to the cytochrome P450 family.</text>
</comment>
<keyword evidence="8" id="KW-0256">Endoplasmic reticulum</keyword>
<evidence type="ECO:0000256" key="5">
    <source>
        <dbReference type="ARBA" id="ARBA00010617"/>
    </source>
</evidence>
<dbReference type="FunFam" id="1.10.630.10:FF:000238">
    <property type="entry name" value="Cytochrome P450 2A6"/>
    <property type="match status" value="1"/>
</dbReference>
<dbReference type="SUPFAM" id="SSF48264">
    <property type="entry name" value="Cytochrome P450"/>
    <property type="match status" value="1"/>
</dbReference>
<dbReference type="PRINTS" id="PR00385">
    <property type="entry name" value="P450"/>
</dbReference>
<keyword evidence="16" id="KW-0732">Signal</keyword>
<dbReference type="GO" id="GO:0020037">
    <property type="term" value="F:heme binding"/>
    <property type="evidence" value="ECO:0007669"/>
    <property type="project" value="InterPro"/>
</dbReference>
<evidence type="ECO:0000256" key="8">
    <source>
        <dbReference type="ARBA" id="ARBA00022824"/>
    </source>
</evidence>
<evidence type="ECO:0000256" key="7">
    <source>
        <dbReference type="ARBA" id="ARBA00022723"/>
    </source>
</evidence>
<evidence type="ECO:0000256" key="13">
    <source>
        <dbReference type="ARBA" id="ARBA00023136"/>
    </source>
</evidence>
<evidence type="ECO:0000256" key="15">
    <source>
        <dbReference type="RuleBase" id="RU000461"/>
    </source>
</evidence>
<comment type="subcellular location">
    <subcellularLocation>
        <location evidence="4">Endoplasmic reticulum membrane</location>
        <topology evidence="4">Peripheral membrane protein</topology>
    </subcellularLocation>
    <subcellularLocation>
        <location evidence="3">Microsome membrane</location>
        <topology evidence="3">Peripheral membrane protein</topology>
    </subcellularLocation>
</comment>
<dbReference type="InterPro" id="IPR002401">
    <property type="entry name" value="Cyt_P450_E_grp-I"/>
</dbReference>
<dbReference type="InterPro" id="IPR017972">
    <property type="entry name" value="Cyt_P450_CS"/>
</dbReference>
<keyword evidence="10 15" id="KW-0560">Oxidoreductase</keyword>
<name>A0A5N5SKP5_9CRUS</name>
<evidence type="ECO:0000256" key="1">
    <source>
        <dbReference type="ARBA" id="ARBA00001971"/>
    </source>
</evidence>
<reference evidence="17 18" key="1">
    <citation type="journal article" date="2019" name="PLoS Biol.">
        <title>Sex chromosomes control vertical transmission of feminizing Wolbachia symbionts in an isopod.</title>
        <authorList>
            <person name="Becking T."/>
            <person name="Chebbi M.A."/>
            <person name="Giraud I."/>
            <person name="Moumen B."/>
            <person name="Laverre T."/>
            <person name="Caubet Y."/>
            <person name="Peccoud J."/>
            <person name="Gilbert C."/>
            <person name="Cordaux R."/>
        </authorList>
    </citation>
    <scope>NUCLEOTIDE SEQUENCE [LARGE SCALE GENOMIC DNA]</scope>
    <source>
        <strain evidence="17">ANa2</strain>
        <tissue evidence="17">Whole body excluding digestive tract and cuticle</tissue>
    </source>
</reference>
<dbReference type="EMBL" id="SEYY01024254">
    <property type="protein sequence ID" value="KAB7494260.1"/>
    <property type="molecule type" value="Genomic_DNA"/>
</dbReference>